<reference evidence="2 3" key="1">
    <citation type="journal article" date="2020" name="Cell">
        <title>Large-Scale Comparative Analyses of Tick Genomes Elucidate Their Genetic Diversity and Vector Capacities.</title>
        <authorList>
            <consortium name="Tick Genome and Microbiome Consortium (TIGMIC)"/>
            <person name="Jia N."/>
            <person name="Wang J."/>
            <person name="Shi W."/>
            <person name="Du L."/>
            <person name="Sun Y."/>
            <person name="Zhan W."/>
            <person name="Jiang J.F."/>
            <person name="Wang Q."/>
            <person name="Zhang B."/>
            <person name="Ji P."/>
            <person name="Bell-Sakyi L."/>
            <person name="Cui X.M."/>
            <person name="Yuan T.T."/>
            <person name="Jiang B.G."/>
            <person name="Yang W.F."/>
            <person name="Lam T.T."/>
            <person name="Chang Q.C."/>
            <person name="Ding S.J."/>
            <person name="Wang X.J."/>
            <person name="Zhu J.G."/>
            <person name="Ruan X.D."/>
            <person name="Zhao L."/>
            <person name="Wei J.T."/>
            <person name="Ye R.Z."/>
            <person name="Que T.C."/>
            <person name="Du C.H."/>
            <person name="Zhou Y.H."/>
            <person name="Cheng J.X."/>
            <person name="Dai P.F."/>
            <person name="Guo W.B."/>
            <person name="Han X.H."/>
            <person name="Huang E.J."/>
            <person name="Li L.F."/>
            <person name="Wei W."/>
            <person name="Gao Y.C."/>
            <person name="Liu J.Z."/>
            <person name="Shao H.Z."/>
            <person name="Wang X."/>
            <person name="Wang C.C."/>
            <person name="Yang T.C."/>
            <person name="Huo Q.B."/>
            <person name="Li W."/>
            <person name="Chen H.Y."/>
            <person name="Chen S.E."/>
            <person name="Zhou L.G."/>
            <person name="Ni X.B."/>
            <person name="Tian J.H."/>
            <person name="Sheng Y."/>
            <person name="Liu T."/>
            <person name="Pan Y.S."/>
            <person name="Xia L.Y."/>
            <person name="Li J."/>
            <person name="Zhao F."/>
            <person name="Cao W.C."/>
        </authorList>
    </citation>
    <scope>NUCLEOTIDE SEQUENCE [LARGE SCALE GENOMIC DNA]</scope>
    <source>
        <strain evidence="2">HaeL-2018</strain>
    </source>
</reference>
<evidence type="ECO:0000313" key="3">
    <source>
        <dbReference type="Proteomes" id="UP000821853"/>
    </source>
</evidence>
<gene>
    <name evidence="2" type="ORF">HPB48_001006</name>
</gene>
<protein>
    <submittedName>
        <fullName evidence="2">Uncharacterized protein</fullName>
    </submittedName>
</protein>
<feature type="transmembrane region" description="Helical" evidence="1">
    <location>
        <begin position="39"/>
        <end position="63"/>
    </location>
</feature>
<organism evidence="2 3">
    <name type="scientific">Haemaphysalis longicornis</name>
    <name type="common">Bush tick</name>
    <dbReference type="NCBI Taxonomy" id="44386"/>
    <lineage>
        <taxon>Eukaryota</taxon>
        <taxon>Metazoa</taxon>
        <taxon>Ecdysozoa</taxon>
        <taxon>Arthropoda</taxon>
        <taxon>Chelicerata</taxon>
        <taxon>Arachnida</taxon>
        <taxon>Acari</taxon>
        <taxon>Parasitiformes</taxon>
        <taxon>Ixodida</taxon>
        <taxon>Ixodoidea</taxon>
        <taxon>Ixodidae</taxon>
        <taxon>Haemaphysalinae</taxon>
        <taxon>Haemaphysalis</taxon>
    </lineage>
</organism>
<dbReference type="AlphaFoldDB" id="A0A9J6GWJ6"/>
<dbReference type="VEuPathDB" id="VectorBase:HLOH_045113"/>
<sequence>MALFSAQHYVYIGWLSCAFCLLFAIYGPWIMDPSAPTPWYGTFMVIASVLWATGIAWIVYACVSGCGAEEYHRLEVSALMSDSGEYDFAGPEWHCAAKHGRRRDVVFGSVCRAHHVNGTLVIPL</sequence>
<evidence type="ECO:0000256" key="1">
    <source>
        <dbReference type="SAM" id="Phobius"/>
    </source>
</evidence>
<dbReference type="EMBL" id="JABSTR010000010">
    <property type="protein sequence ID" value="KAH9379898.1"/>
    <property type="molecule type" value="Genomic_DNA"/>
</dbReference>
<dbReference type="Proteomes" id="UP000821853">
    <property type="component" value="Chromosome 8"/>
</dbReference>
<feature type="transmembrane region" description="Helical" evidence="1">
    <location>
        <begin position="9"/>
        <end position="27"/>
    </location>
</feature>
<keyword evidence="1" id="KW-0812">Transmembrane</keyword>
<keyword evidence="1" id="KW-0472">Membrane</keyword>
<keyword evidence="1" id="KW-1133">Transmembrane helix</keyword>
<proteinExistence type="predicted"/>
<name>A0A9J6GWJ6_HAELO</name>
<evidence type="ECO:0000313" key="2">
    <source>
        <dbReference type="EMBL" id="KAH9379898.1"/>
    </source>
</evidence>
<accession>A0A9J6GWJ6</accession>
<keyword evidence="3" id="KW-1185">Reference proteome</keyword>
<comment type="caution">
    <text evidence="2">The sequence shown here is derived from an EMBL/GenBank/DDBJ whole genome shotgun (WGS) entry which is preliminary data.</text>
</comment>